<reference evidence="1" key="1">
    <citation type="submission" date="2021-11" db="EMBL/GenBank/DDBJ databases">
        <title>Study of the species diversity of bacterial strains isolated from a unique natural object - Shulgan-Tash cave (Bashkiria).</title>
        <authorList>
            <person name="Sazanova A.L."/>
            <person name="Chirak E.R."/>
            <person name="Safronova V.I."/>
        </authorList>
    </citation>
    <scope>NUCLEOTIDE SEQUENCE</scope>
    <source>
        <strain evidence="1">P1</strain>
    </source>
</reference>
<gene>
    <name evidence="1" type="ORF">LP422_08890</name>
</gene>
<evidence type="ECO:0000313" key="1">
    <source>
        <dbReference type="EMBL" id="UUZ45974.1"/>
    </source>
</evidence>
<name>A0AC61U7Q8_9MICO</name>
<protein>
    <submittedName>
        <fullName evidence="1">Uncharacterized protein</fullName>
    </submittedName>
</protein>
<sequence length="97" mass="10430">MRNVWVISGIRRGWMPVFEYYAAQAEAVARVEELVADEQRDFEELGARVASASRGSSTARSGTCRPTPSTSSRTSTPSMGRTTASSRAGRCPRSASG</sequence>
<organism evidence="1 2">
    <name type="scientific">Janibacter limosus</name>
    <dbReference type="NCBI Taxonomy" id="53458"/>
    <lineage>
        <taxon>Bacteria</taxon>
        <taxon>Bacillati</taxon>
        <taxon>Actinomycetota</taxon>
        <taxon>Actinomycetes</taxon>
        <taxon>Micrococcales</taxon>
        <taxon>Intrasporangiaceae</taxon>
        <taxon>Janibacter</taxon>
    </lineage>
</organism>
<dbReference type="Proteomes" id="UP001059663">
    <property type="component" value="Chromosome"/>
</dbReference>
<accession>A0AC61U7Q8</accession>
<evidence type="ECO:0000313" key="2">
    <source>
        <dbReference type="Proteomes" id="UP001059663"/>
    </source>
</evidence>
<dbReference type="EMBL" id="CP087977">
    <property type="protein sequence ID" value="UUZ45974.1"/>
    <property type="molecule type" value="Genomic_DNA"/>
</dbReference>
<proteinExistence type="predicted"/>